<evidence type="ECO:0000256" key="2">
    <source>
        <dbReference type="ARBA" id="ARBA00022827"/>
    </source>
</evidence>
<feature type="domain" description="FAD-binding" evidence="4">
    <location>
        <begin position="8"/>
        <end position="370"/>
    </location>
</feature>
<dbReference type="RefSeq" id="WP_064503951.1">
    <property type="nucleotide sequence ID" value="NZ_LWHQ01000019.1"/>
</dbReference>
<evidence type="ECO:0000256" key="1">
    <source>
        <dbReference type="ARBA" id="ARBA00022630"/>
    </source>
</evidence>
<dbReference type="GO" id="GO:0071949">
    <property type="term" value="F:FAD binding"/>
    <property type="evidence" value="ECO:0007669"/>
    <property type="project" value="InterPro"/>
</dbReference>
<evidence type="ECO:0000313" key="5">
    <source>
        <dbReference type="EMBL" id="OAS25062.1"/>
    </source>
</evidence>
<dbReference type="Gene3D" id="3.40.30.120">
    <property type="match status" value="1"/>
</dbReference>
<dbReference type="STRING" id="427683.A5481_11225"/>
<dbReference type="AlphaFoldDB" id="A0A179SB41"/>
<protein>
    <submittedName>
        <fullName evidence="5">2,4-dichlorophenol 6-monooxygenase</fullName>
    </submittedName>
</protein>
<dbReference type="OrthoDB" id="9791689at2"/>
<evidence type="ECO:0000256" key="3">
    <source>
        <dbReference type="SAM" id="MobiDB-lite"/>
    </source>
</evidence>
<dbReference type="EMBL" id="LWHQ01000019">
    <property type="protein sequence ID" value="OAS25062.1"/>
    <property type="molecule type" value="Genomic_DNA"/>
</dbReference>
<dbReference type="PRINTS" id="PR00420">
    <property type="entry name" value="RNGMNOXGNASE"/>
</dbReference>
<keyword evidence="1" id="KW-0285">Flavoprotein</keyword>
<sequence>MSDPSTFDTDVLIVGSGPTGATAALALATYGVRAHVISRWNWLADSPRAHITNQRTNEVFRDLGLGEEIERYASPWDVMGDTTFTTSLAGQELVRLRTWGTGDDRKGDYIKASPCGMVDIVQPLLEPILFRTATERGASFAFNTEYLRHEQDAQGVTVFLRERLTGREYTMRARYLIAADGARSVIVDELKLPVEGQMARAGTVYTIFNADLTRYSQHRPSILNWIVTPDASFGEIGMGLLRAVRPWTQWIAGWGFDINKGEPDLSEATVRQKIGVLIGDPNVEIDIVKTSIWYVNQAYATRYSEGRVFCGGDAVHRHPPSSGLGMNTCVQDAFNLAWKLAYVVKGFAGDKLLDSYSEERAPVGKQIVLRANQSRLDYAPLNACFRVPGAENPVAAGIARFRDPGPDGVAARRAVQDALDLKNTEFNAQGVEMNQRYVSDAVLADPALGPEEWARDPQLYLQATTRPGAKIPHAWLVGRDGRRVSTLDLTGRGAFTLVTGLAGQAWAEAARGLGLPYLRVVVVGTPDAQDLYCAWQKVREIEEAGALLVRPDGHVAWRHEAAVADAATARAMLTEALGAVLDRPLPSGTPQSAGLHDHPAPAGKTPAFVV</sequence>
<organism evidence="5 6">
    <name type="scientific">Methylobacterium platani</name>
    <dbReference type="NCBI Taxonomy" id="427683"/>
    <lineage>
        <taxon>Bacteria</taxon>
        <taxon>Pseudomonadati</taxon>
        <taxon>Pseudomonadota</taxon>
        <taxon>Alphaproteobacteria</taxon>
        <taxon>Hyphomicrobiales</taxon>
        <taxon>Methylobacteriaceae</taxon>
        <taxon>Methylobacterium</taxon>
    </lineage>
</organism>
<name>A0A179SB41_9HYPH</name>
<dbReference type="Proteomes" id="UP000078316">
    <property type="component" value="Unassembled WGS sequence"/>
</dbReference>
<reference evidence="5 6" key="1">
    <citation type="submission" date="2016-04" db="EMBL/GenBank/DDBJ databases">
        <authorList>
            <person name="Evans L.H."/>
            <person name="Alamgir A."/>
            <person name="Owens N."/>
            <person name="Weber N.D."/>
            <person name="Virtaneva K."/>
            <person name="Barbian K."/>
            <person name="Babar A."/>
            <person name="Rosenke K."/>
        </authorList>
    </citation>
    <scope>NUCLEOTIDE SEQUENCE [LARGE SCALE GENOMIC DNA]</scope>
    <source>
        <strain evidence="5 6">PMB02</strain>
    </source>
</reference>
<comment type="caution">
    <text evidence="5">The sequence shown here is derived from an EMBL/GenBank/DDBJ whole genome shotgun (WGS) entry which is preliminary data.</text>
</comment>
<dbReference type="InterPro" id="IPR036188">
    <property type="entry name" value="FAD/NAD-bd_sf"/>
</dbReference>
<dbReference type="Pfam" id="PF21274">
    <property type="entry name" value="Rng_hyd_C"/>
    <property type="match status" value="1"/>
</dbReference>
<evidence type="ECO:0000259" key="4">
    <source>
        <dbReference type="Pfam" id="PF01494"/>
    </source>
</evidence>
<dbReference type="PANTHER" id="PTHR43004">
    <property type="entry name" value="TRK SYSTEM POTASSIUM UPTAKE PROTEIN"/>
    <property type="match status" value="1"/>
</dbReference>
<keyword evidence="2" id="KW-0274">FAD</keyword>
<dbReference type="PANTHER" id="PTHR43004:SF8">
    <property type="entry name" value="FAD-BINDING DOMAIN-CONTAINING PROTEIN-RELATED"/>
    <property type="match status" value="1"/>
</dbReference>
<dbReference type="InterPro" id="IPR050641">
    <property type="entry name" value="RIFMO-like"/>
</dbReference>
<accession>A0A179SB41</accession>
<keyword evidence="5" id="KW-0560">Oxidoreductase</keyword>
<dbReference type="Gene3D" id="3.50.50.60">
    <property type="entry name" value="FAD/NAD(P)-binding domain"/>
    <property type="match status" value="1"/>
</dbReference>
<dbReference type="SUPFAM" id="SSF51905">
    <property type="entry name" value="FAD/NAD(P)-binding domain"/>
    <property type="match status" value="1"/>
</dbReference>
<dbReference type="InterPro" id="IPR002938">
    <property type="entry name" value="FAD-bd"/>
</dbReference>
<dbReference type="Pfam" id="PF01494">
    <property type="entry name" value="FAD_binding_3"/>
    <property type="match status" value="1"/>
</dbReference>
<gene>
    <name evidence="5" type="ORF">A5481_11225</name>
</gene>
<keyword evidence="5" id="KW-0503">Monooxygenase</keyword>
<dbReference type="GO" id="GO:0016709">
    <property type="term" value="F:oxidoreductase activity, acting on paired donors, with incorporation or reduction of molecular oxygen, NAD(P)H as one donor, and incorporation of one atom of oxygen"/>
    <property type="evidence" value="ECO:0007669"/>
    <property type="project" value="UniProtKB-ARBA"/>
</dbReference>
<feature type="region of interest" description="Disordered" evidence="3">
    <location>
        <begin position="587"/>
        <end position="610"/>
    </location>
</feature>
<evidence type="ECO:0000313" key="6">
    <source>
        <dbReference type="Proteomes" id="UP000078316"/>
    </source>
</evidence>
<dbReference type="Gene3D" id="3.30.9.10">
    <property type="entry name" value="D-Amino Acid Oxidase, subunit A, domain 2"/>
    <property type="match status" value="1"/>
</dbReference>
<proteinExistence type="predicted"/>